<accession>X1UYW5</accession>
<reference evidence="2" key="1">
    <citation type="journal article" date="2014" name="Front. Microbiol.">
        <title>High frequency of phylogenetically diverse reductive dehalogenase-homologous genes in deep subseafloor sedimentary metagenomes.</title>
        <authorList>
            <person name="Kawai M."/>
            <person name="Futagami T."/>
            <person name="Toyoda A."/>
            <person name="Takaki Y."/>
            <person name="Nishi S."/>
            <person name="Hori S."/>
            <person name="Arai W."/>
            <person name="Tsubouchi T."/>
            <person name="Morono Y."/>
            <person name="Uchiyama I."/>
            <person name="Ito T."/>
            <person name="Fujiyama A."/>
            <person name="Inagaki F."/>
            <person name="Takami H."/>
        </authorList>
    </citation>
    <scope>NUCLEOTIDE SEQUENCE</scope>
    <source>
        <strain evidence="2">Expedition CK06-06</strain>
    </source>
</reference>
<organism evidence="2">
    <name type="scientific">marine sediment metagenome</name>
    <dbReference type="NCBI Taxonomy" id="412755"/>
    <lineage>
        <taxon>unclassified sequences</taxon>
        <taxon>metagenomes</taxon>
        <taxon>ecological metagenomes</taxon>
    </lineage>
</organism>
<dbReference type="CDD" id="cd00009">
    <property type="entry name" value="AAA"/>
    <property type="match status" value="1"/>
</dbReference>
<feature type="domain" description="AAA+ ATPase" evidence="1">
    <location>
        <begin position="54"/>
        <end position="177"/>
    </location>
</feature>
<dbReference type="GO" id="GO:0005524">
    <property type="term" value="F:ATP binding"/>
    <property type="evidence" value="ECO:0007669"/>
    <property type="project" value="InterPro"/>
</dbReference>
<evidence type="ECO:0000313" key="2">
    <source>
        <dbReference type="EMBL" id="GAI97549.1"/>
    </source>
</evidence>
<dbReference type="InterPro" id="IPR002611">
    <property type="entry name" value="IstB_ATP-bd"/>
</dbReference>
<dbReference type="EMBL" id="BARW01018315">
    <property type="protein sequence ID" value="GAI97549.1"/>
    <property type="molecule type" value="Genomic_DNA"/>
</dbReference>
<sequence>WEPERWRERNPEPAGLPPLTREAMRFHTWKDRGIYSVSCAYYAAKDMARGNLSRSNFLVLVGPTGTGKTHLALAIGWEWFDDGFNVLFTRVDDLVDWLRQGYEDGTYHKRLESVRRRQLLILDDLGTEQAKDWAGERLDRIVDWRYINRLPLVVTTEAFSEDLADRVASRLADKSCSVAITIDAGDFRTEEER</sequence>
<dbReference type="SUPFAM" id="SSF52540">
    <property type="entry name" value="P-loop containing nucleoside triphosphate hydrolases"/>
    <property type="match status" value="1"/>
</dbReference>
<protein>
    <recommendedName>
        <fullName evidence="1">AAA+ ATPase domain-containing protein</fullName>
    </recommendedName>
</protein>
<dbReference type="Gene3D" id="3.40.50.300">
    <property type="entry name" value="P-loop containing nucleotide triphosphate hydrolases"/>
    <property type="match status" value="1"/>
</dbReference>
<dbReference type="Pfam" id="PF01695">
    <property type="entry name" value="IstB_IS21"/>
    <property type="match status" value="1"/>
</dbReference>
<dbReference type="InterPro" id="IPR027417">
    <property type="entry name" value="P-loop_NTPase"/>
</dbReference>
<dbReference type="SMART" id="SM00382">
    <property type="entry name" value="AAA"/>
    <property type="match status" value="1"/>
</dbReference>
<dbReference type="PANTHER" id="PTHR30050:SF4">
    <property type="entry name" value="ATP-BINDING PROTEIN RV3427C IN INSERTION SEQUENCE-RELATED"/>
    <property type="match status" value="1"/>
</dbReference>
<dbReference type="InterPro" id="IPR003593">
    <property type="entry name" value="AAA+_ATPase"/>
</dbReference>
<gene>
    <name evidence="2" type="ORF">S12H4_31392</name>
</gene>
<dbReference type="AlphaFoldDB" id="X1UYW5"/>
<name>X1UYW5_9ZZZZ</name>
<comment type="caution">
    <text evidence="2">The sequence shown here is derived from an EMBL/GenBank/DDBJ whole genome shotgun (WGS) entry which is preliminary data.</text>
</comment>
<proteinExistence type="predicted"/>
<feature type="non-terminal residue" evidence="2">
    <location>
        <position position="1"/>
    </location>
</feature>
<evidence type="ECO:0000259" key="1">
    <source>
        <dbReference type="SMART" id="SM00382"/>
    </source>
</evidence>
<dbReference type="GO" id="GO:0006260">
    <property type="term" value="P:DNA replication"/>
    <property type="evidence" value="ECO:0007669"/>
    <property type="project" value="TreeGrafter"/>
</dbReference>
<dbReference type="PANTHER" id="PTHR30050">
    <property type="entry name" value="CHROMOSOMAL REPLICATION INITIATOR PROTEIN DNAA"/>
    <property type="match status" value="1"/>
</dbReference>